<dbReference type="AlphaFoldDB" id="A0A4Y9NHT4"/>
<reference evidence="1 2" key="1">
    <citation type="submission" date="2019-03" db="EMBL/GenBank/DDBJ databases">
        <title>Bradyrhizobium strains diversity.</title>
        <authorList>
            <person name="Urquiaga M.C.O."/>
            <person name="Hungria M."/>
            <person name="Delamuta J.R.M."/>
            <person name="Klepa M.S."/>
        </authorList>
    </citation>
    <scope>NUCLEOTIDE SEQUENCE [LARGE SCALE GENOMIC DNA]</scope>
    <source>
        <strain evidence="1 2">CNPSo 3426</strain>
    </source>
</reference>
<gene>
    <name evidence="1" type="ORF">E4K64_38640</name>
</gene>
<proteinExistence type="predicted"/>
<accession>A0A4Y9NHT4</accession>
<evidence type="ECO:0000313" key="1">
    <source>
        <dbReference type="EMBL" id="TFV67359.1"/>
    </source>
</evidence>
<evidence type="ECO:0000313" key="2">
    <source>
        <dbReference type="Proteomes" id="UP000297700"/>
    </source>
</evidence>
<organism evidence="1 2">
    <name type="scientific">Bradyrhizobium frederickii</name>
    <dbReference type="NCBI Taxonomy" id="2560054"/>
    <lineage>
        <taxon>Bacteria</taxon>
        <taxon>Pseudomonadati</taxon>
        <taxon>Pseudomonadota</taxon>
        <taxon>Alphaproteobacteria</taxon>
        <taxon>Hyphomicrobiales</taxon>
        <taxon>Nitrobacteraceae</taxon>
        <taxon>Bradyrhizobium</taxon>
    </lineage>
</organism>
<comment type="caution">
    <text evidence="1">The sequence shown here is derived from an EMBL/GenBank/DDBJ whole genome shotgun (WGS) entry which is preliminary data.</text>
</comment>
<name>A0A4Y9NHT4_9BRAD</name>
<dbReference type="Proteomes" id="UP000297700">
    <property type="component" value="Unassembled WGS sequence"/>
</dbReference>
<protein>
    <submittedName>
        <fullName evidence="1">Uncharacterized protein</fullName>
    </submittedName>
</protein>
<dbReference type="RefSeq" id="WP_135167583.1">
    <property type="nucleotide sequence ID" value="NZ_SPQS01000063.1"/>
</dbReference>
<sequence length="103" mass="10773">MTNGEVAIDQNCGFPDVLLGRPAADDSYDVACCSAKGTNENACRHWRELHEADPHLAVRAFGSGSGSGSGVVEILGANTTTIKRAIGNNSPILRQTHGAQPAR</sequence>
<dbReference type="EMBL" id="SPQS01000063">
    <property type="protein sequence ID" value="TFV67359.1"/>
    <property type="molecule type" value="Genomic_DNA"/>
</dbReference>